<dbReference type="PANTHER" id="PTHR11953:SF1">
    <property type="entry name" value="EXOSOME COMPLEX COMPONENT RRP46"/>
    <property type="match status" value="1"/>
</dbReference>
<dbReference type="SUPFAM" id="SSF54211">
    <property type="entry name" value="Ribosomal protein S5 domain 2-like"/>
    <property type="match status" value="1"/>
</dbReference>
<keyword evidence="4" id="KW-0271">Exosome</keyword>
<evidence type="ECO:0000313" key="8">
    <source>
        <dbReference type="WBParaSite" id="ALUE_0001054701-mRNA-1"/>
    </source>
</evidence>
<dbReference type="GO" id="GO:0071051">
    <property type="term" value="P:poly(A)-dependent snoRNA 3'-end processing"/>
    <property type="evidence" value="ECO:0007669"/>
    <property type="project" value="TreeGrafter"/>
</dbReference>
<dbReference type="GO" id="GO:0016075">
    <property type="term" value="P:rRNA catabolic process"/>
    <property type="evidence" value="ECO:0007669"/>
    <property type="project" value="TreeGrafter"/>
</dbReference>
<keyword evidence="7" id="KW-1185">Reference proteome</keyword>
<name>A0A9J2PKV0_ASCLU</name>
<dbReference type="Pfam" id="PF01138">
    <property type="entry name" value="RNase_PH"/>
    <property type="match status" value="1"/>
</dbReference>
<evidence type="ECO:0000256" key="5">
    <source>
        <dbReference type="ARBA" id="ARBA00023242"/>
    </source>
</evidence>
<evidence type="ECO:0000313" key="7">
    <source>
        <dbReference type="Proteomes" id="UP000036681"/>
    </source>
</evidence>
<dbReference type="GO" id="GO:0003723">
    <property type="term" value="F:RNA binding"/>
    <property type="evidence" value="ECO:0007669"/>
    <property type="project" value="TreeGrafter"/>
</dbReference>
<evidence type="ECO:0000256" key="2">
    <source>
        <dbReference type="ARBA" id="ARBA00006678"/>
    </source>
</evidence>
<dbReference type="InterPro" id="IPR036345">
    <property type="entry name" value="ExoRNase_PH_dom2_sf"/>
</dbReference>
<dbReference type="GO" id="GO:0000177">
    <property type="term" value="C:cytoplasmic exosome (RNase complex)"/>
    <property type="evidence" value="ECO:0007669"/>
    <property type="project" value="TreeGrafter"/>
</dbReference>
<dbReference type="SUPFAM" id="SSF55666">
    <property type="entry name" value="Ribonuclease PH domain 2-like"/>
    <property type="match status" value="1"/>
</dbReference>
<dbReference type="GO" id="GO:0071028">
    <property type="term" value="P:nuclear mRNA surveillance"/>
    <property type="evidence" value="ECO:0007669"/>
    <property type="project" value="TreeGrafter"/>
</dbReference>
<dbReference type="InterPro" id="IPR050080">
    <property type="entry name" value="RNase_PH"/>
</dbReference>
<dbReference type="GO" id="GO:0005730">
    <property type="term" value="C:nucleolus"/>
    <property type="evidence" value="ECO:0007669"/>
    <property type="project" value="TreeGrafter"/>
</dbReference>
<evidence type="ECO:0000256" key="3">
    <source>
        <dbReference type="ARBA" id="ARBA00022552"/>
    </source>
</evidence>
<dbReference type="CDD" id="cd11372">
    <property type="entry name" value="RNase_PH_RRP46"/>
    <property type="match status" value="1"/>
</dbReference>
<dbReference type="InterPro" id="IPR001247">
    <property type="entry name" value="ExoRNase_PH_dom1"/>
</dbReference>
<comment type="subcellular location">
    <subcellularLocation>
        <location evidence="1">Nucleus</location>
    </subcellularLocation>
</comment>
<dbReference type="Proteomes" id="UP000036681">
    <property type="component" value="Unplaced"/>
</dbReference>
<dbReference type="InterPro" id="IPR020568">
    <property type="entry name" value="Ribosomal_Su5_D2-typ_SF"/>
</dbReference>
<dbReference type="InterPro" id="IPR027408">
    <property type="entry name" value="PNPase/RNase_PH_dom_sf"/>
</dbReference>
<dbReference type="WBParaSite" id="ALUE_0001054701-mRNA-1">
    <property type="protein sequence ID" value="ALUE_0001054701-mRNA-1"/>
    <property type="gene ID" value="ALUE_0001054701"/>
</dbReference>
<dbReference type="GO" id="GO:0006364">
    <property type="term" value="P:rRNA processing"/>
    <property type="evidence" value="ECO:0007669"/>
    <property type="project" value="UniProtKB-KW"/>
</dbReference>
<dbReference type="AlphaFoldDB" id="A0A9J2PKV0"/>
<accession>A0A9J2PKV0</accession>
<reference evidence="8" key="1">
    <citation type="submission" date="2023-03" db="UniProtKB">
        <authorList>
            <consortium name="WormBaseParasite"/>
        </authorList>
    </citation>
    <scope>IDENTIFICATION</scope>
</reference>
<keyword evidence="3" id="KW-0698">rRNA processing</keyword>
<evidence type="ECO:0000256" key="4">
    <source>
        <dbReference type="ARBA" id="ARBA00022835"/>
    </source>
</evidence>
<sequence>MEVECTPMPSSSSGVDSTTSKLRQLRAELNFLPRTDGSCALEQGNTVMWASVNGPGDVASSKRLDEKLYIEVVYRHGQSNLCSVEENRILSSIIQQTVDTVQYPHKMLAVTVQEMQSDGSEMAAGVTSACLALLDSGIIMNGIFCGVCVAHCGDTLILDPCRKIAVNADSLFTFVFKSFAIDHKDRTTRMVECQTRGAFEYATFEAAMRLARDASAEIFLFLREAMQRKLSIDSWMIT</sequence>
<keyword evidence="5" id="KW-0539">Nucleus</keyword>
<evidence type="ECO:0000256" key="1">
    <source>
        <dbReference type="ARBA" id="ARBA00004123"/>
    </source>
</evidence>
<dbReference type="PANTHER" id="PTHR11953">
    <property type="entry name" value="EXOSOME COMPLEX COMPONENT"/>
    <property type="match status" value="1"/>
</dbReference>
<feature type="domain" description="Exoribonuclease phosphorolytic" evidence="6">
    <location>
        <begin position="22"/>
        <end position="138"/>
    </location>
</feature>
<proteinExistence type="inferred from homology"/>
<dbReference type="GO" id="GO:0034475">
    <property type="term" value="P:U4 snRNA 3'-end processing"/>
    <property type="evidence" value="ECO:0007669"/>
    <property type="project" value="TreeGrafter"/>
</dbReference>
<dbReference type="GO" id="GO:0000176">
    <property type="term" value="C:nuclear exosome (RNase complex)"/>
    <property type="evidence" value="ECO:0007669"/>
    <property type="project" value="TreeGrafter"/>
</dbReference>
<protein>
    <submittedName>
        <fullName evidence="8">Exoribonuclease phosphorolytic domain-containing protein</fullName>
    </submittedName>
</protein>
<organism evidence="7 8">
    <name type="scientific">Ascaris lumbricoides</name>
    <name type="common">Giant roundworm</name>
    <dbReference type="NCBI Taxonomy" id="6252"/>
    <lineage>
        <taxon>Eukaryota</taxon>
        <taxon>Metazoa</taxon>
        <taxon>Ecdysozoa</taxon>
        <taxon>Nematoda</taxon>
        <taxon>Chromadorea</taxon>
        <taxon>Rhabditida</taxon>
        <taxon>Spirurina</taxon>
        <taxon>Ascaridomorpha</taxon>
        <taxon>Ascaridoidea</taxon>
        <taxon>Ascarididae</taxon>
        <taxon>Ascaris</taxon>
    </lineage>
</organism>
<dbReference type="Gene3D" id="3.30.230.70">
    <property type="entry name" value="GHMP Kinase, N-terminal domain"/>
    <property type="match status" value="1"/>
</dbReference>
<evidence type="ECO:0000259" key="6">
    <source>
        <dbReference type="Pfam" id="PF01138"/>
    </source>
</evidence>
<comment type="similarity">
    <text evidence="2">Belongs to the RNase PH family.</text>
</comment>